<dbReference type="InterPro" id="IPR054418">
    <property type="entry name" value="MQNX/HUTI_composite_N"/>
</dbReference>
<dbReference type="GO" id="GO:0046872">
    <property type="term" value="F:metal ion binding"/>
    <property type="evidence" value="ECO:0007669"/>
    <property type="project" value="UniProtKB-KW"/>
</dbReference>
<dbReference type="Gene3D" id="3.20.20.140">
    <property type="entry name" value="Metal-dependent hydrolases"/>
    <property type="match status" value="1"/>
</dbReference>
<dbReference type="SUPFAM" id="SSF51556">
    <property type="entry name" value="Metallo-dependent hydrolases"/>
    <property type="match status" value="1"/>
</dbReference>
<dbReference type="InterPro" id="IPR032466">
    <property type="entry name" value="Metal_Hydrolase"/>
</dbReference>
<dbReference type="SUPFAM" id="SSF51338">
    <property type="entry name" value="Composite domain of metallo-dependent hydrolases"/>
    <property type="match status" value="1"/>
</dbReference>
<keyword evidence="3" id="KW-0862">Zinc</keyword>
<gene>
    <name evidence="6" type="ORF">HMPREF1090_03265</name>
</gene>
<keyword evidence="1" id="KW-0479">Metal-binding</keyword>
<evidence type="ECO:0000259" key="4">
    <source>
        <dbReference type="Pfam" id="PF01979"/>
    </source>
</evidence>
<dbReference type="Gene3D" id="2.30.40.10">
    <property type="entry name" value="Urease, subunit C, domain 1"/>
    <property type="match status" value="1"/>
</dbReference>
<protein>
    <submittedName>
        <fullName evidence="6">Amidohydrolase</fullName>
    </submittedName>
</protein>
<dbReference type="PANTHER" id="PTHR43794:SF11">
    <property type="entry name" value="AMIDOHYDROLASE-RELATED DOMAIN-CONTAINING PROTEIN"/>
    <property type="match status" value="1"/>
</dbReference>
<sequence>MLSHLFKNGIIVTVNPDREIFFHGAVAVKDDRIVEVGPTEALEAKYTDCERVTDLEGRVMFPGFVNTHNHLFQTLLRGLGDDMVLKDWLETMTFPAAANLTPDDCYHGAMLGLMEGIHSGITTNLDYMYPHPREGLDDGVIKAMRELGIRGIFGRGCMDTGIQYGVHPGITQQKDDIEKGVRDIFERYHNCDNGRVKIWVAPAAMWSNTRETLKMLWKVTNEYKSGFTVHISETEFDREAAKGIHGKWDIDAMIDMGICGPNVLMVHCVHLTDEDIEKAGKYDLKISHNVCSNMYLSSGAAPIPKLLKAGVTCSLGVDGAASNNANDMIELMKNTALMQKCATRDPLSMSAEKVVEMATIDGARAIGMEDEIGSIEAGKKADMVIFDPYECVKAVPLHNPCSTLVYSASLKNITDVYVDGRGVMEKGVILTVEDEKAELRAAQKAAEELCVRGNITNRLEGHKWNDTYRKYERQ</sequence>
<evidence type="ECO:0000256" key="2">
    <source>
        <dbReference type="ARBA" id="ARBA00022801"/>
    </source>
</evidence>
<dbReference type="EMBL" id="AGYR01000036">
    <property type="protein sequence ID" value="ENZ12984.1"/>
    <property type="molecule type" value="Genomic_DNA"/>
</dbReference>
<dbReference type="Pfam" id="PF22039">
    <property type="entry name" value="HUTI_composite_bact"/>
    <property type="match status" value="1"/>
</dbReference>
<dbReference type="InterPro" id="IPR011059">
    <property type="entry name" value="Metal-dep_hydrolase_composite"/>
</dbReference>
<evidence type="ECO:0000313" key="6">
    <source>
        <dbReference type="EMBL" id="ENZ12984.1"/>
    </source>
</evidence>
<dbReference type="HOGENOM" id="CLU_012358_2_1_9"/>
<dbReference type="PANTHER" id="PTHR43794">
    <property type="entry name" value="AMINOHYDROLASE SSNA-RELATED"/>
    <property type="match status" value="1"/>
</dbReference>
<comment type="caution">
    <text evidence="6">The sequence shown here is derived from an EMBL/GenBank/DDBJ whole genome shotgun (WGS) entry which is preliminary data.</text>
</comment>
<dbReference type="CDD" id="cd01298">
    <property type="entry name" value="ATZ_TRZ_like"/>
    <property type="match status" value="1"/>
</dbReference>
<dbReference type="InterPro" id="IPR006680">
    <property type="entry name" value="Amidohydro-rel"/>
</dbReference>
<evidence type="ECO:0000256" key="1">
    <source>
        <dbReference type="ARBA" id="ARBA00022723"/>
    </source>
</evidence>
<feature type="domain" description="Aminodeoxyfutalosine deaminase/Imidazolonepropionase-like composite" evidence="5">
    <location>
        <begin position="24"/>
        <end position="46"/>
    </location>
</feature>
<accession>A0A0E2HLU3</accession>
<reference evidence="6 7" key="1">
    <citation type="submission" date="2013-01" db="EMBL/GenBank/DDBJ databases">
        <title>The Genome Sequence of Clostridium clostridioforme 90A8.</title>
        <authorList>
            <consortium name="The Broad Institute Genome Sequencing Platform"/>
            <person name="Earl A."/>
            <person name="Ward D."/>
            <person name="Feldgarden M."/>
            <person name="Gevers D."/>
            <person name="Courvalin P."/>
            <person name="Lambert T."/>
            <person name="Walker B."/>
            <person name="Young S.K."/>
            <person name="Zeng Q."/>
            <person name="Gargeya S."/>
            <person name="Fitzgerald M."/>
            <person name="Haas B."/>
            <person name="Abouelleil A."/>
            <person name="Alvarado L."/>
            <person name="Arachchi H.M."/>
            <person name="Berlin A.M."/>
            <person name="Chapman S.B."/>
            <person name="Dewar J."/>
            <person name="Goldberg J."/>
            <person name="Griggs A."/>
            <person name="Gujja S."/>
            <person name="Hansen M."/>
            <person name="Howarth C."/>
            <person name="Imamovic A."/>
            <person name="Larimer J."/>
            <person name="McCowan C."/>
            <person name="Murphy C."/>
            <person name="Neiman D."/>
            <person name="Pearson M."/>
            <person name="Priest M."/>
            <person name="Roberts A."/>
            <person name="Saif S."/>
            <person name="Shea T."/>
            <person name="Sisk P."/>
            <person name="Sykes S."/>
            <person name="Wortman J."/>
            <person name="Nusbaum C."/>
            <person name="Birren B."/>
        </authorList>
    </citation>
    <scope>NUCLEOTIDE SEQUENCE [LARGE SCALE GENOMIC DNA]</scope>
    <source>
        <strain evidence="6 7">90A8</strain>
    </source>
</reference>
<organism evidence="6 7">
    <name type="scientific">[Clostridium] clostridioforme 90A8</name>
    <dbReference type="NCBI Taxonomy" id="999408"/>
    <lineage>
        <taxon>Bacteria</taxon>
        <taxon>Bacillati</taxon>
        <taxon>Bacillota</taxon>
        <taxon>Clostridia</taxon>
        <taxon>Lachnospirales</taxon>
        <taxon>Lachnospiraceae</taxon>
        <taxon>Enterocloster</taxon>
    </lineage>
</organism>
<dbReference type="GO" id="GO:0016810">
    <property type="term" value="F:hydrolase activity, acting on carbon-nitrogen (but not peptide) bonds"/>
    <property type="evidence" value="ECO:0007669"/>
    <property type="project" value="InterPro"/>
</dbReference>
<dbReference type="RefSeq" id="WP_002584220.1">
    <property type="nucleotide sequence ID" value="NZ_KB850978.1"/>
</dbReference>
<evidence type="ECO:0000313" key="7">
    <source>
        <dbReference type="Proteomes" id="UP000013085"/>
    </source>
</evidence>
<dbReference type="PATRIC" id="fig|999408.3.peg.3533"/>
<dbReference type="InterPro" id="IPR050287">
    <property type="entry name" value="MTA/SAH_deaminase"/>
</dbReference>
<dbReference type="Pfam" id="PF01979">
    <property type="entry name" value="Amidohydro_1"/>
    <property type="match status" value="1"/>
</dbReference>
<dbReference type="Proteomes" id="UP000013085">
    <property type="component" value="Unassembled WGS sequence"/>
</dbReference>
<name>A0A0E2HLU3_9FIRM</name>
<keyword evidence="2 6" id="KW-0378">Hydrolase</keyword>
<feature type="domain" description="Amidohydrolase-related" evidence="4">
    <location>
        <begin position="59"/>
        <end position="421"/>
    </location>
</feature>
<proteinExistence type="predicted"/>
<dbReference type="AlphaFoldDB" id="A0A0E2HLU3"/>
<evidence type="ECO:0000259" key="5">
    <source>
        <dbReference type="Pfam" id="PF22039"/>
    </source>
</evidence>
<evidence type="ECO:0000256" key="3">
    <source>
        <dbReference type="ARBA" id="ARBA00022833"/>
    </source>
</evidence>